<dbReference type="GO" id="GO:0051301">
    <property type="term" value="P:cell division"/>
    <property type="evidence" value="ECO:0007669"/>
    <property type="project" value="UniProtKB-KW"/>
</dbReference>
<dbReference type="Gene3D" id="3.40.50.300">
    <property type="entry name" value="P-loop containing nucleotide triphosphate hydrolases"/>
    <property type="match status" value="1"/>
</dbReference>
<keyword evidence="2" id="KW-0547">Nucleotide-binding</keyword>
<dbReference type="PANTHER" id="PTHR24220">
    <property type="entry name" value="IMPORT ATP-BINDING PROTEIN"/>
    <property type="match status" value="1"/>
</dbReference>
<sequence>MKQDNNLIVMKDINKRYQMGDNEVIALENVSLAVGVGEFVAILGPSGSGKSTLMNIMGCIDATDSGEYLLAGENVADLDDDQLALIRNREVGFIFQQFNLLPRYKAIQNVELPLLLRGVPREQARERAEQVMDQVGLKDRADHKPSELSGGQQQRVAIARALVGNPSILLADEPTGNLDTRSGQEIMGMMKEVNRQGHTVILITHDLEVARMAKRVIRMIDGKISMEESYELSAAGSGR</sequence>
<reference evidence="5" key="1">
    <citation type="journal article" date="2015" name="Proc. Natl. Acad. Sci. U.S.A.">
        <title>Networks of energetic and metabolic interactions define dynamics in microbial communities.</title>
        <authorList>
            <person name="Embree M."/>
            <person name="Liu J.K."/>
            <person name="Al-Bassam M.M."/>
            <person name="Zengler K."/>
        </authorList>
    </citation>
    <scope>NUCLEOTIDE SEQUENCE</scope>
</reference>
<dbReference type="GO" id="GO:0005886">
    <property type="term" value="C:plasma membrane"/>
    <property type="evidence" value="ECO:0007669"/>
    <property type="project" value="TreeGrafter"/>
</dbReference>
<evidence type="ECO:0000256" key="3">
    <source>
        <dbReference type="ARBA" id="ARBA00022840"/>
    </source>
</evidence>
<evidence type="ECO:0000259" key="4">
    <source>
        <dbReference type="PROSITE" id="PS50893"/>
    </source>
</evidence>
<feature type="domain" description="ABC transporter" evidence="4">
    <location>
        <begin position="8"/>
        <end position="238"/>
    </location>
</feature>
<evidence type="ECO:0000256" key="2">
    <source>
        <dbReference type="ARBA" id="ARBA00022741"/>
    </source>
</evidence>
<dbReference type="InterPro" id="IPR003439">
    <property type="entry name" value="ABC_transporter-like_ATP-bd"/>
</dbReference>
<evidence type="ECO:0000256" key="1">
    <source>
        <dbReference type="ARBA" id="ARBA00022448"/>
    </source>
</evidence>
<dbReference type="SMART" id="SM00382">
    <property type="entry name" value="AAA"/>
    <property type="match status" value="1"/>
</dbReference>
<dbReference type="FunFam" id="3.40.50.300:FF:000032">
    <property type="entry name" value="Export ABC transporter ATP-binding protein"/>
    <property type="match status" value="1"/>
</dbReference>
<protein>
    <submittedName>
        <fullName evidence="5">Cell division transporter, atp-binding protein ftse</fullName>
    </submittedName>
</protein>
<dbReference type="PROSITE" id="PS50893">
    <property type="entry name" value="ABC_TRANSPORTER_2"/>
    <property type="match status" value="1"/>
</dbReference>
<dbReference type="AlphaFoldDB" id="A0A0W8E1P9"/>
<proteinExistence type="predicted"/>
<keyword evidence="5" id="KW-0131">Cell cycle</keyword>
<keyword evidence="3 5" id="KW-0067">ATP-binding</keyword>
<evidence type="ECO:0000313" key="5">
    <source>
        <dbReference type="EMBL" id="KUG02533.1"/>
    </source>
</evidence>
<dbReference type="PANTHER" id="PTHR24220:SF86">
    <property type="entry name" value="ABC TRANSPORTER ABCH.1"/>
    <property type="match status" value="1"/>
</dbReference>
<keyword evidence="1" id="KW-0813">Transport</keyword>
<dbReference type="CDD" id="cd03255">
    <property type="entry name" value="ABC_MJ0796_LolCDE_FtsE"/>
    <property type="match status" value="1"/>
</dbReference>
<dbReference type="InterPro" id="IPR017911">
    <property type="entry name" value="MacB-like_ATP-bd"/>
</dbReference>
<comment type="caution">
    <text evidence="5">The sequence shown here is derived from an EMBL/GenBank/DDBJ whole genome shotgun (WGS) entry which is preliminary data.</text>
</comment>
<dbReference type="GO" id="GO:0016887">
    <property type="term" value="F:ATP hydrolysis activity"/>
    <property type="evidence" value="ECO:0007669"/>
    <property type="project" value="InterPro"/>
</dbReference>
<dbReference type="GO" id="GO:0005524">
    <property type="term" value="F:ATP binding"/>
    <property type="evidence" value="ECO:0007669"/>
    <property type="project" value="UniProtKB-KW"/>
</dbReference>
<organism evidence="5">
    <name type="scientific">hydrocarbon metagenome</name>
    <dbReference type="NCBI Taxonomy" id="938273"/>
    <lineage>
        <taxon>unclassified sequences</taxon>
        <taxon>metagenomes</taxon>
        <taxon>ecological metagenomes</taxon>
    </lineage>
</organism>
<dbReference type="InterPro" id="IPR027417">
    <property type="entry name" value="P-loop_NTPase"/>
</dbReference>
<dbReference type="GO" id="GO:0022857">
    <property type="term" value="F:transmembrane transporter activity"/>
    <property type="evidence" value="ECO:0007669"/>
    <property type="project" value="UniProtKB-ARBA"/>
</dbReference>
<dbReference type="InterPro" id="IPR003593">
    <property type="entry name" value="AAA+_ATPase"/>
</dbReference>
<dbReference type="PROSITE" id="PS00211">
    <property type="entry name" value="ABC_TRANSPORTER_1"/>
    <property type="match status" value="1"/>
</dbReference>
<dbReference type="GO" id="GO:0098796">
    <property type="term" value="C:membrane protein complex"/>
    <property type="evidence" value="ECO:0007669"/>
    <property type="project" value="UniProtKB-ARBA"/>
</dbReference>
<name>A0A0W8E1P9_9ZZZZ</name>
<accession>A0A0W8E1P9</accession>
<dbReference type="InterPro" id="IPR017871">
    <property type="entry name" value="ABC_transporter-like_CS"/>
</dbReference>
<dbReference type="SUPFAM" id="SSF52540">
    <property type="entry name" value="P-loop containing nucleoside triphosphate hydrolases"/>
    <property type="match status" value="1"/>
</dbReference>
<dbReference type="Pfam" id="PF00005">
    <property type="entry name" value="ABC_tran"/>
    <property type="match status" value="1"/>
</dbReference>
<dbReference type="InterPro" id="IPR015854">
    <property type="entry name" value="ABC_transpr_LolD-like"/>
</dbReference>
<keyword evidence="5" id="KW-0132">Cell division</keyword>
<dbReference type="EMBL" id="LNQE01001918">
    <property type="protein sequence ID" value="KUG02533.1"/>
    <property type="molecule type" value="Genomic_DNA"/>
</dbReference>
<gene>
    <name evidence="5" type="ORF">ASZ90_020165</name>
</gene>